<dbReference type="SUPFAM" id="SSF56784">
    <property type="entry name" value="HAD-like"/>
    <property type="match status" value="1"/>
</dbReference>
<evidence type="ECO:0000313" key="1">
    <source>
        <dbReference type="EMBL" id="MFB6393103.1"/>
    </source>
</evidence>
<dbReference type="EMBL" id="JBCGDC010000017">
    <property type="protein sequence ID" value="MFB6393103.1"/>
    <property type="molecule type" value="Genomic_DNA"/>
</dbReference>
<dbReference type="Gene3D" id="1.10.150.240">
    <property type="entry name" value="Putative phosphatase, domain 2"/>
    <property type="match status" value="1"/>
</dbReference>
<proteinExistence type="predicted"/>
<dbReference type="Pfam" id="PF13242">
    <property type="entry name" value="Hydrolase_like"/>
    <property type="match status" value="1"/>
</dbReference>
<reference evidence="1 2" key="1">
    <citation type="submission" date="2024-04" db="EMBL/GenBank/DDBJ databases">
        <title>Polymorphospora sp. isolated from Baiyangdian Lake in Xiong'an New Area.</title>
        <authorList>
            <person name="Zhang X."/>
            <person name="Liu J."/>
        </authorList>
    </citation>
    <scope>NUCLEOTIDE SEQUENCE [LARGE SCALE GENOMIC DNA]</scope>
    <source>
        <strain evidence="1 2">2-325</strain>
    </source>
</reference>
<keyword evidence="2" id="KW-1185">Reference proteome</keyword>
<dbReference type="RefSeq" id="WP_375733717.1">
    <property type="nucleotide sequence ID" value="NZ_JBCGDC010000017.1"/>
</dbReference>
<evidence type="ECO:0000313" key="2">
    <source>
        <dbReference type="Proteomes" id="UP001582793"/>
    </source>
</evidence>
<gene>
    <name evidence="1" type="ORF">AAFH96_08255</name>
</gene>
<dbReference type="PANTHER" id="PTHR43434:SF1">
    <property type="entry name" value="PHOSPHOGLYCOLATE PHOSPHATASE"/>
    <property type="match status" value="1"/>
</dbReference>
<name>A0ABV5CM72_9ACTN</name>
<dbReference type="InterPro" id="IPR023214">
    <property type="entry name" value="HAD_sf"/>
</dbReference>
<organism evidence="1 2">
    <name type="scientific">Polymorphospora lycopeni</name>
    <dbReference type="NCBI Taxonomy" id="3140240"/>
    <lineage>
        <taxon>Bacteria</taxon>
        <taxon>Bacillati</taxon>
        <taxon>Actinomycetota</taxon>
        <taxon>Actinomycetes</taxon>
        <taxon>Micromonosporales</taxon>
        <taxon>Micromonosporaceae</taxon>
        <taxon>Polymorphospora</taxon>
    </lineage>
</organism>
<sequence>MTTAPTHLVWDWNGTLLNDLNLVVESTNVVFAAVAGPAVTADEHRGRFRRPISDYYAEVLGRAVDDDEFGRLDRIFHDAYRTGLTTCELAADATSAMRNWSGSQSLLSMWFHDELVPAVETYGLSGLFNRVDGLRGTVGGDRKAGHLESHLAELGVDPRSVVLIGDSLDDADAAESVGARCVLYTGGFTDPGRLRASGHPVAETLTEAVTLAGRLQPRR</sequence>
<dbReference type="InterPro" id="IPR050155">
    <property type="entry name" value="HAD-like_hydrolase_sf"/>
</dbReference>
<dbReference type="InterPro" id="IPR036412">
    <property type="entry name" value="HAD-like_sf"/>
</dbReference>
<dbReference type="PANTHER" id="PTHR43434">
    <property type="entry name" value="PHOSPHOGLYCOLATE PHOSPHATASE"/>
    <property type="match status" value="1"/>
</dbReference>
<dbReference type="Gene3D" id="3.40.50.1000">
    <property type="entry name" value="HAD superfamily/HAD-like"/>
    <property type="match status" value="1"/>
</dbReference>
<accession>A0ABV5CM72</accession>
<protein>
    <submittedName>
        <fullName evidence="1">HAD hydrolase-like protein</fullName>
    </submittedName>
</protein>
<dbReference type="InterPro" id="IPR023198">
    <property type="entry name" value="PGP-like_dom2"/>
</dbReference>
<dbReference type="Proteomes" id="UP001582793">
    <property type="component" value="Unassembled WGS sequence"/>
</dbReference>
<comment type="caution">
    <text evidence="1">The sequence shown here is derived from an EMBL/GenBank/DDBJ whole genome shotgun (WGS) entry which is preliminary data.</text>
</comment>